<evidence type="ECO:0000256" key="2">
    <source>
        <dbReference type="ARBA" id="ARBA00022692"/>
    </source>
</evidence>
<dbReference type="EMBL" id="MTYJ01000078">
    <property type="protein sequence ID" value="OQV16145.1"/>
    <property type="molecule type" value="Genomic_DNA"/>
</dbReference>
<comment type="subcellular location">
    <subcellularLocation>
        <location evidence="1">Membrane</location>
    </subcellularLocation>
</comment>
<evidence type="ECO:0000256" key="1">
    <source>
        <dbReference type="ARBA" id="ARBA00004370"/>
    </source>
</evidence>
<evidence type="ECO:0000256" key="6">
    <source>
        <dbReference type="SAM" id="Phobius"/>
    </source>
</evidence>
<feature type="transmembrane region" description="Helical" evidence="6">
    <location>
        <begin position="42"/>
        <end position="62"/>
    </location>
</feature>
<keyword evidence="3 6" id="KW-1133">Transmembrane helix</keyword>
<evidence type="ECO:0000256" key="3">
    <source>
        <dbReference type="ARBA" id="ARBA00022989"/>
    </source>
</evidence>
<accession>A0A1W0WLR5</accession>
<dbReference type="GO" id="GO:0004930">
    <property type="term" value="F:G protein-coupled receptor activity"/>
    <property type="evidence" value="ECO:0007669"/>
    <property type="project" value="InterPro"/>
</dbReference>
<dbReference type="PROSITE" id="PS00237">
    <property type="entry name" value="G_PROTEIN_RECEP_F1_1"/>
    <property type="match status" value="1"/>
</dbReference>
<feature type="region of interest" description="Disordered" evidence="5">
    <location>
        <begin position="1"/>
        <end position="22"/>
    </location>
</feature>
<sequence length="141" mass="15974">MNPLGHNNVSQHETVPNVNSTSSNGNCTITWDDKIVSQLPPFILGTLIISAQFTNLVVFKYWQNKYHYVLSHISLAFSSLLADFAMAAAVPLRNQDLTPLIFYLTNILCLVLYYFADCASLFAIFCISIDRWLSVEYPVKY</sequence>
<reference evidence="8" key="1">
    <citation type="submission" date="2017-01" db="EMBL/GenBank/DDBJ databases">
        <title>Comparative genomics of anhydrobiosis in the tardigrade Hypsibius dujardini.</title>
        <authorList>
            <person name="Yoshida Y."/>
            <person name="Koutsovoulos G."/>
            <person name="Laetsch D."/>
            <person name="Stevens L."/>
            <person name="Kumar S."/>
            <person name="Horikawa D."/>
            <person name="Ishino K."/>
            <person name="Komine S."/>
            <person name="Tomita M."/>
            <person name="Blaxter M."/>
            <person name="Arakawa K."/>
        </authorList>
    </citation>
    <scope>NUCLEOTIDE SEQUENCE [LARGE SCALE GENOMIC DNA]</scope>
    <source>
        <strain evidence="8">Z151</strain>
    </source>
</reference>
<dbReference type="Proteomes" id="UP000192578">
    <property type="component" value="Unassembled WGS sequence"/>
</dbReference>
<keyword evidence="2 6" id="KW-0812">Transmembrane</keyword>
<comment type="caution">
    <text evidence="7">The sequence shown here is derived from an EMBL/GenBank/DDBJ whole genome shotgun (WGS) entry which is preliminary data.</text>
</comment>
<evidence type="ECO:0000313" key="7">
    <source>
        <dbReference type="EMBL" id="OQV16145.1"/>
    </source>
</evidence>
<feature type="transmembrane region" description="Helical" evidence="6">
    <location>
        <begin position="69"/>
        <end position="89"/>
    </location>
</feature>
<name>A0A1W0WLR5_HYPEX</name>
<organism evidence="7 8">
    <name type="scientific">Hypsibius exemplaris</name>
    <name type="common">Freshwater tardigrade</name>
    <dbReference type="NCBI Taxonomy" id="2072580"/>
    <lineage>
        <taxon>Eukaryota</taxon>
        <taxon>Metazoa</taxon>
        <taxon>Ecdysozoa</taxon>
        <taxon>Tardigrada</taxon>
        <taxon>Eutardigrada</taxon>
        <taxon>Parachela</taxon>
        <taxon>Hypsibioidea</taxon>
        <taxon>Hypsibiidae</taxon>
        <taxon>Hypsibius</taxon>
    </lineage>
</organism>
<dbReference type="InterPro" id="IPR000276">
    <property type="entry name" value="GPCR_Rhodpsn"/>
</dbReference>
<dbReference type="AlphaFoldDB" id="A0A1W0WLR5"/>
<gene>
    <name evidence="7" type="ORF">BV898_09780</name>
</gene>
<dbReference type="GO" id="GO:0016020">
    <property type="term" value="C:membrane"/>
    <property type="evidence" value="ECO:0007669"/>
    <property type="project" value="UniProtKB-SubCell"/>
</dbReference>
<evidence type="ECO:0008006" key="9">
    <source>
        <dbReference type="Google" id="ProtNLM"/>
    </source>
</evidence>
<evidence type="ECO:0000256" key="4">
    <source>
        <dbReference type="ARBA" id="ARBA00023136"/>
    </source>
</evidence>
<protein>
    <recommendedName>
        <fullName evidence="9">G-protein coupled receptors family 1 profile domain-containing protein</fullName>
    </recommendedName>
</protein>
<proteinExistence type="predicted"/>
<evidence type="ECO:0000313" key="8">
    <source>
        <dbReference type="Proteomes" id="UP000192578"/>
    </source>
</evidence>
<keyword evidence="4 6" id="KW-0472">Membrane</keyword>
<keyword evidence="8" id="KW-1185">Reference proteome</keyword>
<dbReference type="SUPFAM" id="SSF81321">
    <property type="entry name" value="Family A G protein-coupled receptor-like"/>
    <property type="match status" value="1"/>
</dbReference>
<feature type="transmembrane region" description="Helical" evidence="6">
    <location>
        <begin position="101"/>
        <end position="127"/>
    </location>
</feature>
<evidence type="ECO:0000256" key="5">
    <source>
        <dbReference type="SAM" id="MobiDB-lite"/>
    </source>
</evidence>